<reference evidence="5 6" key="1">
    <citation type="journal article" date="2016" name="Mol. Biol. Evol.">
        <title>Comparative Genomics of Early-Diverging Mushroom-Forming Fungi Provides Insights into the Origins of Lignocellulose Decay Capabilities.</title>
        <authorList>
            <person name="Nagy L.G."/>
            <person name="Riley R."/>
            <person name="Tritt A."/>
            <person name="Adam C."/>
            <person name="Daum C."/>
            <person name="Floudas D."/>
            <person name="Sun H."/>
            <person name="Yadav J.S."/>
            <person name="Pangilinan J."/>
            <person name="Larsson K.H."/>
            <person name="Matsuura K."/>
            <person name="Barry K."/>
            <person name="Labutti K."/>
            <person name="Kuo R."/>
            <person name="Ohm R.A."/>
            <person name="Bhattacharya S.S."/>
            <person name="Shirouzu T."/>
            <person name="Yoshinaga Y."/>
            <person name="Martin F.M."/>
            <person name="Grigoriev I.V."/>
            <person name="Hibbett D.S."/>
        </authorList>
    </citation>
    <scope>NUCLEOTIDE SEQUENCE [LARGE SCALE GENOMIC DNA]</scope>
    <source>
        <strain evidence="5 6">CBS 109695</strain>
    </source>
</reference>
<dbReference type="AlphaFoldDB" id="A0A167X9J6"/>
<evidence type="ECO:0000313" key="6">
    <source>
        <dbReference type="Proteomes" id="UP000076532"/>
    </source>
</evidence>
<evidence type="ECO:0000256" key="3">
    <source>
        <dbReference type="SAM" id="MobiDB-lite"/>
    </source>
</evidence>
<dbReference type="InterPro" id="IPR038718">
    <property type="entry name" value="SNF2-like_sf"/>
</dbReference>
<keyword evidence="6" id="KW-1185">Reference proteome</keyword>
<sequence length="183" mass="21147">GLGKILQTISFLSYLKHRWQVNGPHLVLVPKSTLQNWTREFAQWTPDVSFCLLTGSKEERVEIIANRLIPQDFNVCITSYEICLSKNSAFKKFSFEYIIINKAHCIKNVDSIQSQIVRTFMSRGRRLIAGTPLPNSLKELFVLLNFICPEIFFNYADLDSFLHKDDDEGEDDKEKRTKGRPDS</sequence>
<evidence type="ECO:0000259" key="4">
    <source>
        <dbReference type="PROSITE" id="PS51192"/>
    </source>
</evidence>
<dbReference type="EMBL" id="KV417766">
    <property type="protein sequence ID" value="KZP06975.1"/>
    <property type="molecule type" value="Genomic_DNA"/>
</dbReference>
<feature type="non-terminal residue" evidence="5">
    <location>
        <position position="1"/>
    </location>
</feature>
<dbReference type="STRING" id="436010.A0A167X9J6"/>
<evidence type="ECO:0000256" key="1">
    <source>
        <dbReference type="ARBA" id="ARBA00022741"/>
    </source>
</evidence>
<dbReference type="PROSITE" id="PS51192">
    <property type="entry name" value="HELICASE_ATP_BIND_1"/>
    <property type="match status" value="1"/>
</dbReference>
<dbReference type="OrthoDB" id="5857104at2759"/>
<dbReference type="InterPro" id="IPR000330">
    <property type="entry name" value="SNF2_N"/>
</dbReference>
<keyword evidence="2" id="KW-0067">ATP-binding</keyword>
<organism evidence="5 6">
    <name type="scientific">Athelia psychrophila</name>
    <dbReference type="NCBI Taxonomy" id="1759441"/>
    <lineage>
        <taxon>Eukaryota</taxon>
        <taxon>Fungi</taxon>
        <taxon>Dikarya</taxon>
        <taxon>Basidiomycota</taxon>
        <taxon>Agaricomycotina</taxon>
        <taxon>Agaricomycetes</taxon>
        <taxon>Agaricomycetidae</taxon>
        <taxon>Atheliales</taxon>
        <taxon>Atheliaceae</taxon>
        <taxon>Athelia</taxon>
    </lineage>
</organism>
<evidence type="ECO:0000256" key="2">
    <source>
        <dbReference type="ARBA" id="ARBA00022840"/>
    </source>
</evidence>
<dbReference type="SUPFAM" id="SSF52540">
    <property type="entry name" value="P-loop containing nucleoside triphosphate hydrolases"/>
    <property type="match status" value="1"/>
</dbReference>
<evidence type="ECO:0000313" key="5">
    <source>
        <dbReference type="EMBL" id="KZP06975.1"/>
    </source>
</evidence>
<keyword evidence="1" id="KW-0547">Nucleotide-binding</keyword>
<dbReference type="Proteomes" id="UP000076532">
    <property type="component" value="Unassembled WGS sequence"/>
</dbReference>
<name>A0A167X9J6_9AGAM</name>
<feature type="region of interest" description="Disordered" evidence="3">
    <location>
        <begin position="164"/>
        <end position="183"/>
    </location>
</feature>
<feature type="domain" description="Helicase ATP-binding" evidence="4">
    <location>
        <begin position="1"/>
        <end position="150"/>
    </location>
</feature>
<dbReference type="InterPro" id="IPR027417">
    <property type="entry name" value="P-loop_NTPase"/>
</dbReference>
<gene>
    <name evidence="5" type="ORF">FIBSPDRAFT_763515</name>
</gene>
<dbReference type="PANTHER" id="PTHR10799">
    <property type="entry name" value="SNF2/RAD54 HELICASE FAMILY"/>
    <property type="match status" value="1"/>
</dbReference>
<dbReference type="GO" id="GO:0005524">
    <property type="term" value="F:ATP binding"/>
    <property type="evidence" value="ECO:0007669"/>
    <property type="project" value="InterPro"/>
</dbReference>
<dbReference type="InterPro" id="IPR014001">
    <property type="entry name" value="Helicase_ATP-bd"/>
</dbReference>
<protein>
    <recommendedName>
        <fullName evidence="4">Helicase ATP-binding domain-containing protein</fullName>
    </recommendedName>
</protein>
<accession>A0A167X9J6</accession>
<proteinExistence type="predicted"/>
<dbReference type="Gene3D" id="3.40.50.10810">
    <property type="entry name" value="Tandem AAA-ATPase domain"/>
    <property type="match status" value="1"/>
</dbReference>
<dbReference type="Pfam" id="PF00176">
    <property type="entry name" value="SNF2-rel_dom"/>
    <property type="match status" value="1"/>
</dbReference>